<dbReference type="Proteomes" id="UP000007148">
    <property type="component" value="Unassembled WGS sequence"/>
</dbReference>
<accession>G4T8G6</accession>
<dbReference type="InParanoid" id="G4T8G6"/>
<dbReference type="HOGENOM" id="CLU_1636052_0_0_1"/>
<feature type="compositionally biased region" description="Basic residues" evidence="1">
    <location>
        <begin position="35"/>
        <end position="44"/>
    </location>
</feature>
<feature type="compositionally biased region" description="Low complexity" evidence="1">
    <location>
        <begin position="45"/>
        <end position="54"/>
    </location>
</feature>
<evidence type="ECO:0000313" key="2">
    <source>
        <dbReference type="EMBL" id="CCA67609.1"/>
    </source>
</evidence>
<name>G4T8G6_SERID</name>
<feature type="region of interest" description="Disordered" evidence="1">
    <location>
        <begin position="21"/>
        <end position="54"/>
    </location>
</feature>
<sequence length="162" mass="17879">MLVPSSVLVFRAVFSSNTYAPSFSPSNSASVATSRRTRSFKKSSKSSSSRKYDSSARSFSPKLEITSTRSTSLIQDFCALSPVAVLRQDIQLAQLVSIAISNRCGEDLDVTWYLQRAVELAHLTLQLHARMRLIEEAFQATIRAEAVEKGALRDDIGDDETD</sequence>
<reference evidence="2 3" key="1">
    <citation type="journal article" date="2011" name="PLoS Pathog.">
        <title>Endophytic Life Strategies Decoded by Genome and Transcriptome Analyses of the Mutualistic Root Symbiont Piriformospora indica.</title>
        <authorList>
            <person name="Zuccaro A."/>
            <person name="Lahrmann U."/>
            <person name="Guldener U."/>
            <person name="Langen G."/>
            <person name="Pfiffi S."/>
            <person name="Biedenkopf D."/>
            <person name="Wong P."/>
            <person name="Samans B."/>
            <person name="Grimm C."/>
            <person name="Basiewicz M."/>
            <person name="Murat C."/>
            <person name="Martin F."/>
            <person name="Kogel K.H."/>
        </authorList>
    </citation>
    <scope>NUCLEOTIDE SEQUENCE [LARGE SCALE GENOMIC DNA]</scope>
    <source>
        <strain evidence="2 3">DSM 11827</strain>
    </source>
</reference>
<proteinExistence type="predicted"/>
<dbReference type="AlphaFoldDB" id="G4T8G6"/>
<evidence type="ECO:0000256" key="1">
    <source>
        <dbReference type="SAM" id="MobiDB-lite"/>
    </source>
</evidence>
<organism evidence="2 3">
    <name type="scientific">Serendipita indica (strain DSM 11827)</name>
    <name type="common">Root endophyte fungus</name>
    <name type="synonym">Piriformospora indica</name>
    <dbReference type="NCBI Taxonomy" id="1109443"/>
    <lineage>
        <taxon>Eukaryota</taxon>
        <taxon>Fungi</taxon>
        <taxon>Dikarya</taxon>
        <taxon>Basidiomycota</taxon>
        <taxon>Agaricomycotina</taxon>
        <taxon>Agaricomycetes</taxon>
        <taxon>Sebacinales</taxon>
        <taxon>Serendipitaceae</taxon>
        <taxon>Serendipita</taxon>
    </lineage>
</organism>
<gene>
    <name evidence="2" type="ORF">PIIN_01437</name>
</gene>
<evidence type="ECO:0000313" key="3">
    <source>
        <dbReference type="Proteomes" id="UP000007148"/>
    </source>
</evidence>
<dbReference type="EMBL" id="CAFZ01000016">
    <property type="protein sequence ID" value="CCA67609.1"/>
    <property type="molecule type" value="Genomic_DNA"/>
</dbReference>
<comment type="caution">
    <text evidence="2">The sequence shown here is derived from an EMBL/GenBank/DDBJ whole genome shotgun (WGS) entry which is preliminary data.</text>
</comment>
<keyword evidence="3" id="KW-1185">Reference proteome</keyword>
<protein>
    <submittedName>
        <fullName evidence="2">Uncharacterized protein</fullName>
    </submittedName>
</protein>